<organism evidence="7 8">
    <name type="scientific">Sphingobium jiangsuense</name>
    <dbReference type="NCBI Taxonomy" id="870476"/>
    <lineage>
        <taxon>Bacteria</taxon>
        <taxon>Pseudomonadati</taxon>
        <taxon>Pseudomonadota</taxon>
        <taxon>Alphaproteobacteria</taxon>
        <taxon>Sphingomonadales</taxon>
        <taxon>Sphingomonadaceae</taxon>
        <taxon>Sphingobium</taxon>
    </lineage>
</organism>
<dbReference type="GO" id="GO:0005524">
    <property type="term" value="F:ATP binding"/>
    <property type="evidence" value="ECO:0007669"/>
    <property type="project" value="UniProtKB-KW"/>
</dbReference>
<keyword evidence="4 7" id="KW-0067">ATP-binding</keyword>
<dbReference type="InterPro" id="IPR027417">
    <property type="entry name" value="P-loop_NTPase"/>
</dbReference>
<dbReference type="GO" id="GO:0016887">
    <property type="term" value="F:ATP hydrolysis activity"/>
    <property type="evidence" value="ECO:0007669"/>
    <property type="project" value="InterPro"/>
</dbReference>
<dbReference type="Pfam" id="PF00005">
    <property type="entry name" value="ABC_tran"/>
    <property type="match status" value="1"/>
</dbReference>
<evidence type="ECO:0000256" key="4">
    <source>
        <dbReference type="ARBA" id="ARBA00022840"/>
    </source>
</evidence>
<dbReference type="CDD" id="cd03293">
    <property type="entry name" value="ABC_NrtD_SsuB_transporters"/>
    <property type="match status" value="1"/>
</dbReference>
<evidence type="ECO:0000256" key="2">
    <source>
        <dbReference type="ARBA" id="ARBA00022448"/>
    </source>
</evidence>
<dbReference type="InterPro" id="IPR017871">
    <property type="entry name" value="ABC_transporter-like_CS"/>
</dbReference>
<evidence type="ECO:0000313" key="7">
    <source>
        <dbReference type="EMBL" id="MBB3926064.1"/>
    </source>
</evidence>
<accession>A0A7W6BQL4</accession>
<reference evidence="7 8" key="1">
    <citation type="submission" date="2020-08" db="EMBL/GenBank/DDBJ databases">
        <title>Genomic Encyclopedia of Type Strains, Phase IV (KMG-IV): sequencing the most valuable type-strain genomes for metagenomic binning, comparative biology and taxonomic classification.</title>
        <authorList>
            <person name="Goeker M."/>
        </authorList>
    </citation>
    <scope>NUCLEOTIDE SEQUENCE [LARGE SCALE GENOMIC DNA]</scope>
    <source>
        <strain evidence="7 8">DSM 26189</strain>
    </source>
</reference>
<dbReference type="Gene3D" id="3.40.50.300">
    <property type="entry name" value="P-loop containing nucleotide triphosphate hydrolases"/>
    <property type="match status" value="1"/>
</dbReference>
<feature type="region of interest" description="Disordered" evidence="5">
    <location>
        <begin position="1"/>
        <end position="25"/>
    </location>
</feature>
<evidence type="ECO:0000259" key="6">
    <source>
        <dbReference type="PROSITE" id="PS50893"/>
    </source>
</evidence>
<protein>
    <submittedName>
        <fullName evidence="7">NitT/TauT family transport system ATP-binding protein/sulfonate transport system ATP-binding protein</fullName>
        <ecNumber evidence="7">3.6.3.-</ecNumber>
    </submittedName>
</protein>
<evidence type="ECO:0000313" key="8">
    <source>
        <dbReference type="Proteomes" id="UP000571950"/>
    </source>
</evidence>
<dbReference type="SUPFAM" id="SSF52540">
    <property type="entry name" value="P-loop containing nucleoside triphosphate hydrolases"/>
    <property type="match status" value="1"/>
</dbReference>
<dbReference type="InterPro" id="IPR003439">
    <property type="entry name" value="ABC_transporter-like_ATP-bd"/>
</dbReference>
<dbReference type="EMBL" id="JACIDT010000005">
    <property type="protein sequence ID" value="MBB3926064.1"/>
    <property type="molecule type" value="Genomic_DNA"/>
</dbReference>
<dbReference type="PROSITE" id="PS50893">
    <property type="entry name" value="ABC_TRANSPORTER_2"/>
    <property type="match status" value="1"/>
</dbReference>
<dbReference type="SMART" id="SM00382">
    <property type="entry name" value="AAA"/>
    <property type="match status" value="1"/>
</dbReference>
<dbReference type="PANTHER" id="PTHR42788:SF13">
    <property type="entry name" value="ALIPHATIC SULFONATES IMPORT ATP-BINDING PROTEIN SSUB"/>
    <property type="match status" value="1"/>
</dbReference>
<name>A0A7W6BQL4_9SPHN</name>
<keyword evidence="2" id="KW-0813">Transport</keyword>
<dbReference type="PROSITE" id="PS00211">
    <property type="entry name" value="ABC_TRANSPORTER_1"/>
    <property type="match status" value="1"/>
</dbReference>
<evidence type="ECO:0000256" key="5">
    <source>
        <dbReference type="SAM" id="MobiDB-lite"/>
    </source>
</evidence>
<dbReference type="PANTHER" id="PTHR42788">
    <property type="entry name" value="TAURINE IMPORT ATP-BINDING PROTEIN-RELATED"/>
    <property type="match status" value="1"/>
</dbReference>
<dbReference type="AlphaFoldDB" id="A0A7W6BQL4"/>
<proteinExistence type="inferred from homology"/>
<dbReference type="RefSeq" id="WP_188071615.1">
    <property type="nucleotide sequence ID" value="NZ_BSPS01000029.1"/>
</dbReference>
<keyword evidence="3" id="KW-0547">Nucleotide-binding</keyword>
<comment type="caution">
    <text evidence="7">The sequence shown here is derived from an EMBL/GenBank/DDBJ whole genome shotgun (WGS) entry which is preliminary data.</text>
</comment>
<dbReference type="InterPro" id="IPR003593">
    <property type="entry name" value="AAA+_ATPase"/>
</dbReference>
<dbReference type="Proteomes" id="UP000571950">
    <property type="component" value="Unassembled WGS sequence"/>
</dbReference>
<dbReference type="EC" id="3.6.3.-" evidence="7"/>
<sequence>MSADTRPARPGQDHPGQNHPGKERGALSIAGLNKSFVIGGRPRRVLEDINLTVRPGEFVSIVGASGCGKSTLLRLIVGLDADYAGDVRLDGQRISTTSLDRGIVFQDHRLFPWMTLEQNIELALLNTDTPKERRAQIVADHIALVNLKGFEKAYPHQLSGGMAQRAAIARALVTEPKLLLLDEPLGALDALTRVHVQNEIQRIWMTQRSTMVMVTHDVEEALYLGDRVVVMSPNPGRIRRIVEVDLPHPRDRRSPLLHRLKDEILAELTSGAGQGEEEPTNLVHLPNREER</sequence>
<feature type="domain" description="ABC transporter" evidence="6">
    <location>
        <begin position="27"/>
        <end position="258"/>
    </location>
</feature>
<comment type="similarity">
    <text evidence="1">Belongs to the ABC transporter superfamily.</text>
</comment>
<gene>
    <name evidence="7" type="ORF">GGR43_001779</name>
</gene>
<evidence type="ECO:0000256" key="3">
    <source>
        <dbReference type="ARBA" id="ARBA00022741"/>
    </source>
</evidence>
<keyword evidence="8" id="KW-1185">Reference proteome</keyword>
<dbReference type="InterPro" id="IPR050166">
    <property type="entry name" value="ABC_transporter_ATP-bind"/>
</dbReference>
<feature type="region of interest" description="Disordered" evidence="5">
    <location>
        <begin position="268"/>
        <end position="291"/>
    </location>
</feature>
<keyword evidence="7" id="KW-0378">Hydrolase</keyword>
<evidence type="ECO:0000256" key="1">
    <source>
        <dbReference type="ARBA" id="ARBA00005417"/>
    </source>
</evidence>